<accession>A0A327SXM0</accession>
<sequence length="160" mass="17709">MLRRKIATIVTLLILSGITCELKAQARKSGRLNSLRLSESFVRGNSNLSILTVLGYRYLLNEEIRGGADFGYHSGMYQDSHLREYNIAGSIDFTYSRGRTVEFYGSAGAGYGLFTGNHVNKFLYQVNPLAMRLGNGSLAGFAELGWGYRGLITSGLAYRF</sequence>
<evidence type="ECO:0000313" key="2">
    <source>
        <dbReference type="Proteomes" id="UP000249754"/>
    </source>
</evidence>
<gene>
    <name evidence="1" type="ORF">LY11_01906</name>
</gene>
<organism evidence="1 2">
    <name type="scientific">Pedobacter cryoconitis</name>
    <dbReference type="NCBI Taxonomy" id="188932"/>
    <lineage>
        <taxon>Bacteria</taxon>
        <taxon>Pseudomonadati</taxon>
        <taxon>Bacteroidota</taxon>
        <taxon>Sphingobacteriia</taxon>
        <taxon>Sphingobacteriales</taxon>
        <taxon>Sphingobacteriaceae</taxon>
        <taxon>Pedobacter</taxon>
    </lineage>
</organism>
<dbReference type="Proteomes" id="UP000249754">
    <property type="component" value="Unassembled WGS sequence"/>
</dbReference>
<evidence type="ECO:0000313" key="1">
    <source>
        <dbReference type="EMBL" id="RAJ32223.1"/>
    </source>
</evidence>
<comment type="caution">
    <text evidence="1">The sequence shown here is derived from an EMBL/GenBank/DDBJ whole genome shotgun (WGS) entry which is preliminary data.</text>
</comment>
<dbReference type="EMBL" id="QLLR01000006">
    <property type="protein sequence ID" value="RAJ32223.1"/>
    <property type="molecule type" value="Genomic_DNA"/>
</dbReference>
<reference evidence="1 2" key="1">
    <citation type="submission" date="2018-06" db="EMBL/GenBank/DDBJ databases">
        <title>Genomic Encyclopedia of Archaeal and Bacterial Type Strains, Phase II (KMG-II): from individual species to whole genera.</title>
        <authorList>
            <person name="Goeker M."/>
        </authorList>
    </citation>
    <scope>NUCLEOTIDE SEQUENCE [LARGE SCALE GENOMIC DNA]</scope>
    <source>
        <strain evidence="1 2">DSM 14825</strain>
    </source>
</reference>
<dbReference type="AlphaFoldDB" id="A0A327SXM0"/>
<dbReference type="RefSeq" id="WP_111633453.1">
    <property type="nucleotide sequence ID" value="NZ_QLLR01000006.1"/>
</dbReference>
<dbReference type="OrthoDB" id="763581at2"/>
<proteinExistence type="predicted"/>
<name>A0A327SXM0_9SPHI</name>
<evidence type="ECO:0008006" key="3">
    <source>
        <dbReference type="Google" id="ProtNLM"/>
    </source>
</evidence>
<protein>
    <recommendedName>
        <fullName evidence="3">Outer membrane protein beta-barrel domain-containing protein</fullName>
    </recommendedName>
</protein>